<sequence>MRSFRLITLLTFCALLLNACSIYRVDVQQGNIVTAKELAALHPGMDEMQVRALLGSPLLHDPWHRHQWVYAYSFKPAYGSTESRKVLVLFDKEGKLIGVQRDVHGTQAPTAADAS</sequence>
<dbReference type="GO" id="GO:0043165">
    <property type="term" value="P:Gram-negative-bacterium-type cell outer membrane assembly"/>
    <property type="evidence" value="ECO:0007669"/>
    <property type="project" value="UniProtKB-UniRule"/>
</dbReference>
<dbReference type="InterPro" id="IPR007450">
    <property type="entry name" value="BamE_dom"/>
</dbReference>
<keyword evidence="3 4" id="KW-0998">Cell outer membrane</keyword>
<dbReference type="GO" id="GO:0051205">
    <property type="term" value="P:protein insertion into membrane"/>
    <property type="evidence" value="ECO:0007669"/>
    <property type="project" value="UniProtKB-UniRule"/>
</dbReference>
<accession>A0A845U611</accession>
<comment type="similarity">
    <text evidence="4">Belongs to the BamE family.</text>
</comment>
<reference evidence="6" key="1">
    <citation type="submission" date="2019-11" db="EMBL/GenBank/DDBJ databases">
        <title>Acidithiobacillus ferrianus sp. nov.: a facultatively anaerobic and extremely acidophilic chemolithoautotroph.</title>
        <authorList>
            <person name="Norris P.R."/>
            <person name="Falagan C."/>
            <person name="Moya-Beltran A."/>
            <person name="Castro M."/>
            <person name="Quatrini R."/>
            <person name="Johnson D.B."/>
        </authorList>
    </citation>
    <scope>NUCLEOTIDE SEQUENCE [LARGE SCALE GENOMIC DNA]</scope>
    <source>
        <strain evidence="6">MG</strain>
    </source>
</reference>
<evidence type="ECO:0000256" key="4">
    <source>
        <dbReference type="HAMAP-Rule" id="MF_00925"/>
    </source>
</evidence>
<evidence type="ECO:0000256" key="2">
    <source>
        <dbReference type="ARBA" id="ARBA00023136"/>
    </source>
</evidence>
<gene>
    <name evidence="4 6" type="primary">bamE</name>
    <name evidence="6" type="ORF">GL267_00685</name>
</gene>
<protein>
    <recommendedName>
        <fullName evidence="4">Outer membrane protein assembly factor BamE</fullName>
    </recommendedName>
</protein>
<comment type="subunit">
    <text evidence="4">Part of the Bam complex.</text>
</comment>
<dbReference type="EMBL" id="WNJL01000001">
    <property type="protein sequence ID" value="NDU41197.1"/>
    <property type="molecule type" value="Genomic_DNA"/>
</dbReference>
<dbReference type="HAMAP" id="MF_00925">
    <property type="entry name" value="OM_assembly_BamE"/>
    <property type="match status" value="1"/>
</dbReference>
<keyword evidence="1 4" id="KW-0732">Signal</keyword>
<comment type="caution">
    <text evidence="6">The sequence shown here is derived from an EMBL/GenBank/DDBJ whole genome shotgun (WGS) entry which is preliminary data.</text>
</comment>
<name>A0A845U611_9PROT</name>
<dbReference type="Pfam" id="PF04355">
    <property type="entry name" value="BamE"/>
    <property type="match status" value="1"/>
</dbReference>
<evidence type="ECO:0000313" key="6">
    <source>
        <dbReference type="EMBL" id="NDU41197.1"/>
    </source>
</evidence>
<dbReference type="GO" id="GO:1990063">
    <property type="term" value="C:Bam protein complex"/>
    <property type="evidence" value="ECO:0007669"/>
    <property type="project" value="TreeGrafter"/>
</dbReference>
<dbReference type="PANTHER" id="PTHR37482:SF1">
    <property type="entry name" value="OUTER MEMBRANE PROTEIN ASSEMBLY FACTOR BAME"/>
    <property type="match status" value="1"/>
</dbReference>
<dbReference type="RefSeq" id="WP_163095517.1">
    <property type="nucleotide sequence ID" value="NZ_CP127523.1"/>
</dbReference>
<dbReference type="AlphaFoldDB" id="A0A845U611"/>
<comment type="subcellular location">
    <subcellularLocation>
        <location evidence="4">Cell outer membrane</location>
    </subcellularLocation>
</comment>
<evidence type="ECO:0000256" key="1">
    <source>
        <dbReference type="ARBA" id="ARBA00022729"/>
    </source>
</evidence>
<proteinExistence type="inferred from homology"/>
<dbReference type="GO" id="GO:0030674">
    <property type="term" value="F:protein-macromolecule adaptor activity"/>
    <property type="evidence" value="ECO:0007669"/>
    <property type="project" value="TreeGrafter"/>
</dbReference>
<dbReference type="InterPro" id="IPR037873">
    <property type="entry name" value="BamE-like"/>
</dbReference>
<dbReference type="PANTHER" id="PTHR37482">
    <property type="entry name" value="OUTER MEMBRANE PROTEIN ASSEMBLY FACTOR BAME"/>
    <property type="match status" value="1"/>
</dbReference>
<evidence type="ECO:0000256" key="3">
    <source>
        <dbReference type="ARBA" id="ARBA00023237"/>
    </source>
</evidence>
<evidence type="ECO:0000259" key="5">
    <source>
        <dbReference type="Pfam" id="PF04355"/>
    </source>
</evidence>
<comment type="function">
    <text evidence="4">Part of the outer membrane protein assembly complex, which is involved in assembly and insertion of beta-barrel proteins into the outer membrane.</text>
</comment>
<dbReference type="InterPro" id="IPR026592">
    <property type="entry name" value="BamE"/>
</dbReference>
<organism evidence="6">
    <name type="scientific">Acidithiobacillus ferrianus</name>
    <dbReference type="NCBI Taxonomy" id="2678518"/>
    <lineage>
        <taxon>Bacteria</taxon>
        <taxon>Pseudomonadati</taxon>
        <taxon>Pseudomonadota</taxon>
        <taxon>Acidithiobacillia</taxon>
        <taxon>Acidithiobacillales</taxon>
        <taxon>Acidithiobacillaceae</taxon>
        <taxon>Acidithiobacillus</taxon>
    </lineage>
</organism>
<dbReference type="Gene3D" id="3.30.1450.10">
    <property type="match status" value="1"/>
</dbReference>
<keyword evidence="2 4" id="KW-0472">Membrane</keyword>
<feature type="domain" description="Outer membrane protein assembly factor BamE" evidence="5">
    <location>
        <begin position="30"/>
        <end position="96"/>
    </location>
</feature>